<feature type="domain" description="ABC transmembrane type-1" evidence="8">
    <location>
        <begin position="79"/>
        <end position="269"/>
    </location>
</feature>
<gene>
    <name evidence="9" type="ORF">P0O15_11740</name>
</gene>
<evidence type="ECO:0000256" key="4">
    <source>
        <dbReference type="ARBA" id="ARBA00022692"/>
    </source>
</evidence>
<dbReference type="InterPro" id="IPR050366">
    <property type="entry name" value="BP-dependent_transpt_permease"/>
</dbReference>
<dbReference type="Pfam" id="PF12911">
    <property type="entry name" value="OppC_N"/>
    <property type="match status" value="1"/>
</dbReference>
<dbReference type="PANTHER" id="PTHR43386">
    <property type="entry name" value="OLIGOPEPTIDE TRANSPORT SYSTEM PERMEASE PROTEIN APPC"/>
    <property type="match status" value="1"/>
</dbReference>
<organism evidence="9 10">
    <name type="scientific">Candidatus Methanocrinis natronophilus</name>
    <dbReference type="NCBI Taxonomy" id="3033396"/>
    <lineage>
        <taxon>Archaea</taxon>
        <taxon>Methanobacteriati</taxon>
        <taxon>Methanobacteriota</taxon>
        <taxon>Stenosarchaea group</taxon>
        <taxon>Methanomicrobia</taxon>
        <taxon>Methanotrichales</taxon>
        <taxon>Methanotrichaceae</taxon>
        <taxon>Methanocrinis</taxon>
    </lineage>
</organism>
<evidence type="ECO:0000256" key="5">
    <source>
        <dbReference type="ARBA" id="ARBA00022989"/>
    </source>
</evidence>
<keyword evidence="10" id="KW-1185">Reference proteome</keyword>
<evidence type="ECO:0000256" key="2">
    <source>
        <dbReference type="ARBA" id="ARBA00022448"/>
    </source>
</evidence>
<keyword evidence="3" id="KW-1003">Cell membrane</keyword>
<proteinExistence type="inferred from homology"/>
<dbReference type="Pfam" id="PF00528">
    <property type="entry name" value="BPD_transp_1"/>
    <property type="match status" value="1"/>
</dbReference>
<dbReference type="Proteomes" id="UP001220010">
    <property type="component" value="Unassembled WGS sequence"/>
</dbReference>
<feature type="transmembrane region" description="Helical" evidence="7">
    <location>
        <begin position="114"/>
        <end position="133"/>
    </location>
</feature>
<dbReference type="PROSITE" id="PS50928">
    <property type="entry name" value="ABC_TM1"/>
    <property type="match status" value="1"/>
</dbReference>
<feature type="transmembrane region" description="Helical" evidence="7">
    <location>
        <begin position="245"/>
        <end position="268"/>
    </location>
</feature>
<dbReference type="EMBL" id="JARFPK010000068">
    <property type="protein sequence ID" value="MDF0591828.1"/>
    <property type="molecule type" value="Genomic_DNA"/>
</dbReference>
<feature type="transmembrane region" description="Helical" evidence="7">
    <location>
        <begin position="81"/>
        <end position="107"/>
    </location>
</feature>
<dbReference type="InterPro" id="IPR025966">
    <property type="entry name" value="OppC_N"/>
</dbReference>
<feature type="transmembrane region" description="Helical" evidence="7">
    <location>
        <begin position="17"/>
        <end position="35"/>
    </location>
</feature>
<dbReference type="InterPro" id="IPR000515">
    <property type="entry name" value="MetI-like"/>
</dbReference>
<reference evidence="9 10" key="1">
    <citation type="submission" date="2023-03" db="EMBL/GenBank/DDBJ databases">
        <title>WGS of Methanotrichaceae archaeon Mx.</title>
        <authorList>
            <person name="Sorokin D.Y."/>
            <person name="Merkel A.Y."/>
        </authorList>
    </citation>
    <scope>NUCLEOTIDE SEQUENCE [LARGE SCALE GENOMIC DNA]</scope>
    <source>
        <strain evidence="9 10">Mx</strain>
    </source>
</reference>
<evidence type="ECO:0000256" key="7">
    <source>
        <dbReference type="RuleBase" id="RU363032"/>
    </source>
</evidence>
<protein>
    <submittedName>
        <fullName evidence="9">ABC transporter permease</fullName>
    </submittedName>
</protein>
<comment type="subcellular location">
    <subcellularLocation>
        <location evidence="1 7">Cell membrane</location>
        <topology evidence="1 7">Multi-pass membrane protein</topology>
    </subcellularLocation>
</comment>
<comment type="similarity">
    <text evidence="7">Belongs to the binding-protein-dependent transport system permease family.</text>
</comment>
<evidence type="ECO:0000313" key="9">
    <source>
        <dbReference type="EMBL" id="MDF0591828.1"/>
    </source>
</evidence>
<dbReference type="InterPro" id="IPR035906">
    <property type="entry name" value="MetI-like_sf"/>
</dbReference>
<evidence type="ECO:0000313" key="10">
    <source>
        <dbReference type="Proteomes" id="UP001220010"/>
    </source>
</evidence>
<sequence length="287" mass="31424">MHVSIWREVARSNVGRAGLLLIGAMVVLAIFAPVLTPYTPRENTSTPAFSPPSGDHWLGTNDARQDIWTQLLYGARTSLSVAFGVALLSGFISVLIGGTAAIFGGLYDRFWMRVVDATVAIPDIIVIILVAAYLRPNVLFMILLLSALSWPGGARVIRAQTLTLKERMHVSAARTFGAGPSHLLLRHLIPDLGPILVATMIQDARRAVFMEAGLSFLGISDPSVMSWGKMMQYARVFTYLEVWKWWLLPTGIALSITLIGLSFIGFALESALDPRLREREKVHDGGI</sequence>
<accession>A0ABT5XAV9</accession>
<dbReference type="RefSeq" id="WP_316967552.1">
    <property type="nucleotide sequence ID" value="NZ_JARFPK010000068.1"/>
</dbReference>
<comment type="caution">
    <text evidence="9">The sequence shown here is derived from an EMBL/GenBank/DDBJ whole genome shotgun (WGS) entry which is preliminary data.</text>
</comment>
<dbReference type="CDD" id="cd06261">
    <property type="entry name" value="TM_PBP2"/>
    <property type="match status" value="1"/>
</dbReference>
<evidence type="ECO:0000256" key="6">
    <source>
        <dbReference type="ARBA" id="ARBA00023136"/>
    </source>
</evidence>
<evidence type="ECO:0000256" key="1">
    <source>
        <dbReference type="ARBA" id="ARBA00004651"/>
    </source>
</evidence>
<name>A0ABT5XAV9_9EURY</name>
<feature type="transmembrane region" description="Helical" evidence="7">
    <location>
        <begin position="139"/>
        <end position="157"/>
    </location>
</feature>
<dbReference type="SUPFAM" id="SSF161098">
    <property type="entry name" value="MetI-like"/>
    <property type="match status" value="1"/>
</dbReference>
<keyword evidence="2 7" id="KW-0813">Transport</keyword>
<keyword evidence="6 7" id="KW-0472">Membrane</keyword>
<dbReference type="Gene3D" id="1.10.3720.10">
    <property type="entry name" value="MetI-like"/>
    <property type="match status" value="1"/>
</dbReference>
<keyword evidence="5 7" id="KW-1133">Transmembrane helix</keyword>
<dbReference type="PANTHER" id="PTHR43386:SF1">
    <property type="entry name" value="D,D-DIPEPTIDE TRANSPORT SYSTEM PERMEASE PROTEIN DDPC-RELATED"/>
    <property type="match status" value="1"/>
</dbReference>
<evidence type="ECO:0000256" key="3">
    <source>
        <dbReference type="ARBA" id="ARBA00022475"/>
    </source>
</evidence>
<keyword evidence="4 7" id="KW-0812">Transmembrane</keyword>
<evidence type="ECO:0000259" key="8">
    <source>
        <dbReference type="PROSITE" id="PS50928"/>
    </source>
</evidence>